<proteinExistence type="predicted"/>
<dbReference type="AlphaFoldDB" id="A0AAV4IAN4"/>
<protein>
    <recommendedName>
        <fullName evidence="3">BESS domain-containing protein</fullName>
    </recommendedName>
</protein>
<evidence type="ECO:0000256" key="2">
    <source>
        <dbReference type="SAM" id="MobiDB-lite"/>
    </source>
</evidence>
<dbReference type="EMBL" id="BMAT01009422">
    <property type="protein sequence ID" value="GFS06072.1"/>
    <property type="molecule type" value="Genomic_DNA"/>
</dbReference>
<sequence>MKGREISSSLRATEPQGNRPGVEEGWNDSYEIHSPSQHTLPSLPSPSQHPLPSLSSPSPPPQPPTPSSSAGSTYTGSDRKAAKRKAPEDEVAVELLKAVRESEKLDEDEQFFNSCLPMVRTLSGEEKLEFRINVQQLLLQAVRRRARSHEHREEQYASTSRYYQDYSSSCASGGLYPDTDGFK</sequence>
<reference evidence="4 5" key="1">
    <citation type="journal article" date="2021" name="Elife">
        <title>Chloroplast acquisition without the gene transfer in kleptoplastic sea slugs, Plakobranchus ocellatus.</title>
        <authorList>
            <person name="Maeda T."/>
            <person name="Takahashi S."/>
            <person name="Yoshida T."/>
            <person name="Shimamura S."/>
            <person name="Takaki Y."/>
            <person name="Nagai Y."/>
            <person name="Toyoda A."/>
            <person name="Suzuki Y."/>
            <person name="Arimoto A."/>
            <person name="Ishii H."/>
            <person name="Satoh N."/>
            <person name="Nishiyama T."/>
            <person name="Hasebe M."/>
            <person name="Maruyama T."/>
            <person name="Minagawa J."/>
            <person name="Obokata J."/>
            <person name="Shigenobu S."/>
        </authorList>
    </citation>
    <scope>NUCLEOTIDE SEQUENCE [LARGE SCALE GENOMIC DNA]</scope>
</reference>
<dbReference type="PROSITE" id="PS51031">
    <property type="entry name" value="BESS"/>
    <property type="match status" value="1"/>
</dbReference>
<evidence type="ECO:0000313" key="5">
    <source>
        <dbReference type="Proteomes" id="UP000762676"/>
    </source>
</evidence>
<name>A0AAV4IAN4_9GAST</name>
<dbReference type="InterPro" id="IPR004210">
    <property type="entry name" value="BESS_motif"/>
</dbReference>
<dbReference type="Pfam" id="PF02944">
    <property type="entry name" value="BESS"/>
    <property type="match status" value="1"/>
</dbReference>
<feature type="compositionally biased region" description="Low complexity" evidence="2">
    <location>
        <begin position="33"/>
        <end position="42"/>
    </location>
</feature>
<feature type="compositionally biased region" description="Polar residues" evidence="2">
    <location>
        <begin position="1"/>
        <end position="11"/>
    </location>
</feature>
<feature type="compositionally biased region" description="Basic and acidic residues" evidence="2">
    <location>
        <begin position="77"/>
        <end position="88"/>
    </location>
</feature>
<feature type="region of interest" description="Disordered" evidence="2">
    <location>
        <begin position="1"/>
        <end position="89"/>
    </location>
</feature>
<dbReference type="Proteomes" id="UP000762676">
    <property type="component" value="Unassembled WGS sequence"/>
</dbReference>
<feature type="compositionally biased region" description="Pro residues" evidence="2">
    <location>
        <begin position="57"/>
        <end position="66"/>
    </location>
</feature>
<comment type="caution">
    <text evidence="4">The sequence shown here is derived from an EMBL/GenBank/DDBJ whole genome shotgun (WGS) entry which is preliminary data.</text>
</comment>
<keyword evidence="1" id="KW-0539">Nucleus</keyword>
<comment type="subcellular location">
    <subcellularLocation>
        <location evidence="1">Nucleus</location>
    </subcellularLocation>
</comment>
<dbReference type="GO" id="GO:0005634">
    <property type="term" value="C:nucleus"/>
    <property type="evidence" value="ECO:0007669"/>
    <property type="project" value="UniProtKB-SubCell"/>
</dbReference>
<evidence type="ECO:0000313" key="4">
    <source>
        <dbReference type="EMBL" id="GFS06072.1"/>
    </source>
</evidence>
<accession>A0AAV4IAN4</accession>
<organism evidence="4 5">
    <name type="scientific">Elysia marginata</name>
    <dbReference type="NCBI Taxonomy" id="1093978"/>
    <lineage>
        <taxon>Eukaryota</taxon>
        <taxon>Metazoa</taxon>
        <taxon>Spiralia</taxon>
        <taxon>Lophotrochozoa</taxon>
        <taxon>Mollusca</taxon>
        <taxon>Gastropoda</taxon>
        <taxon>Heterobranchia</taxon>
        <taxon>Euthyneura</taxon>
        <taxon>Panpulmonata</taxon>
        <taxon>Sacoglossa</taxon>
        <taxon>Placobranchoidea</taxon>
        <taxon>Plakobranchidae</taxon>
        <taxon>Elysia</taxon>
    </lineage>
</organism>
<evidence type="ECO:0000259" key="3">
    <source>
        <dbReference type="PROSITE" id="PS51031"/>
    </source>
</evidence>
<evidence type="ECO:0000256" key="1">
    <source>
        <dbReference type="PROSITE-ProRule" id="PRU00371"/>
    </source>
</evidence>
<dbReference type="GO" id="GO:0003677">
    <property type="term" value="F:DNA binding"/>
    <property type="evidence" value="ECO:0007669"/>
    <property type="project" value="InterPro"/>
</dbReference>
<keyword evidence="5" id="KW-1185">Reference proteome</keyword>
<feature type="domain" description="BESS" evidence="3">
    <location>
        <begin position="105"/>
        <end position="144"/>
    </location>
</feature>
<gene>
    <name evidence="4" type="ORF">ElyMa_004698000</name>
</gene>